<organism evidence="2 3">
    <name type="scientific">Takifugu rubripes</name>
    <name type="common">Japanese pufferfish</name>
    <name type="synonym">Fugu rubripes</name>
    <dbReference type="NCBI Taxonomy" id="31033"/>
    <lineage>
        <taxon>Eukaryota</taxon>
        <taxon>Metazoa</taxon>
        <taxon>Chordata</taxon>
        <taxon>Craniata</taxon>
        <taxon>Vertebrata</taxon>
        <taxon>Euteleostomi</taxon>
        <taxon>Actinopterygii</taxon>
        <taxon>Neopterygii</taxon>
        <taxon>Teleostei</taxon>
        <taxon>Neoteleostei</taxon>
        <taxon>Acanthomorphata</taxon>
        <taxon>Eupercaria</taxon>
        <taxon>Tetraodontiformes</taxon>
        <taxon>Tetradontoidea</taxon>
        <taxon>Tetraodontidae</taxon>
        <taxon>Takifugu</taxon>
    </lineage>
</organism>
<proteinExistence type="predicted"/>
<name>A0A674N5N6_TAKRU</name>
<evidence type="ECO:0000313" key="2">
    <source>
        <dbReference type="Ensembl" id="ENSTRUP00000068595.1"/>
    </source>
</evidence>
<dbReference type="GeneTree" id="ENSGT00390000007230"/>
<dbReference type="InParanoid" id="A0A674N5N6"/>
<evidence type="ECO:0000256" key="1">
    <source>
        <dbReference type="SAM" id="Phobius"/>
    </source>
</evidence>
<reference evidence="2" key="3">
    <citation type="submission" date="2025-09" db="UniProtKB">
        <authorList>
            <consortium name="Ensembl"/>
        </authorList>
    </citation>
    <scope>IDENTIFICATION</scope>
</reference>
<reference evidence="2 3" key="1">
    <citation type="journal article" date="2011" name="Genome Biol. Evol.">
        <title>Integration of the genetic map and genome assembly of fugu facilitates insights into distinct features of genome evolution in teleosts and mammals.</title>
        <authorList>
            <person name="Kai W."/>
            <person name="Kikuchi K."/>
            <person name="Tohari S."/>
            <person name="Chew A.K."/>
            <person name="Tay A."/>
            <person name="Fujiwara A."/>
            <person name="Hosoya S."/>
            <person name="Suetake H."/>
            <person name="Naruse K."/>
            <person name="Brenner S."/>
            <person name="Suzuki Y."/>
            <person name="Venkatesh B."/>
        </authorList>
    </citation>
    <scope>NUCLEOTIDE SEQUENCE [LARGE SCALE GENOMIC DNA]</scope>
</reference>
<protein>
    <submittedName>
        <fullName evidence="2">Vacuole membrane protein 1</fullName>
    </submittedName>
</protein>
<feature type="transmembrane region" description="Helical" evidence="1">
    <location>
        <begin position="24"/>
        <end position="42"/>
    </location>
</feature>
<keyword evidence="3" id="KW-1185">Reference proteome</keyword>
<feature type="transmembrane region" description="Helical" evidence="1">
    <location>
        <begin position="237"/>
        <end position="258"/>
    </location>
</feature>
<keyword evidence="1" id="KW-0472">Membrane</keyword>
<keyword evidence="1" id="KW-0812">Transmembrane</keyword>
<evidence type="ECO:0000313" key="3">
    <source>
        <dbReference type="Proteomes" id="UP000005226"/>
    </source>
</evidence>
<dbReference type="AlphaFoldDB" id="A0A674N5N6"/>
<dbReference type="Proteomes" id="UP000005226">
    <property type="component" value="Chromosome 15"/>
</dbReference>
<reference evidence="2" key="2">
    <citation type="submission" date="2025-08" db="UniProtKB">
        <authorList>
            <consortium name="Ensembl"/>
        </authorList>
    </citation>
    <scope>IDENTIFICATION</scope>
</reference>
<keyword evidence="1" id="KW-1133">Transmembrane helix</keyword>
<accession>A0A674N5N6</accession>
<dbReference type="OMA" id="HPLAIMN"/>
<dbReference type="Ensembl" id="ENSTRUT00000086949.1">
    <property type="protein sequence ID" value="ENSTRUP00000068595.1"/>
    <property type="gene ID" value="ENSTRUG00000031097.1"/>
</dbReference>
<sequence>MCLCHVVECPLWPLQYVRYMEKKTLWCGYWIGLGILSLVGIGRGQHTFLLYLVSKLSFLSMTLDFPQPSYPGQIWPQRVTTTTIVLHVCLFLCVKAAGSAIGELPPYVMAGVVRLSGADPDDAEYQPRTRVYFLKTLTIFFYKSKLSFCSMKEGFFLQFIYSSFSSYQVPNPSFVPAGLTFVKMHIQVISLALSLLGAALQKPYREYWEAQKAKPHHHTGEGTPTEESWLSWPVERVVVIMVCFFVCSIVSSMAQSCVKRRQQGKCIQKKKAG</sequence>